<evidence type="ECO:0000256" key="5">
    <source>
        <dbReference type="ARBA" id="ARBA00023004"/>
    </source>
</evidence>
<keyword evidence="6 8" id="KW-0503">Monooxygenase</keyword>
<dbReference type="FunFam" id="1.10.630.10:FF:000036">
    <property type="entry name" value="CYtochrome P450 family"/>
    <property type="match status" value="1"/>
</dbReference>
<proteinExistence type="inferred from homology"/>
<dbReference type="GO" id="GO:0016712">
    <property type="term" value="F:oxidoreductase activity, acting on paired donors, with incorporation or reduction of molecular oxygen, reduced flavin or flavoprotein as one donor, and incorporation of one atom of oxygen"/>
    <property type="evidence" value="ECO:0007669"/>
    <property type="project" value="TreeGrafter"/>
</dbReference>
<keyword evidence="11" id="KW-1185">Reference proteome</keyword>
<dbReference type="Gene3D" id="1.10.630.10">
    <property type="entry name" value="Cytochrome P450"/>
    <property type="match status" value="1"/>
</dbReference>
<evidence type="ECO:0000313" key="11">
    <source>
        <dbReference type="Proteomes" id="UP000678393"/>
    </source>
</evidence>
<gene>
    <name evidence="10" type="ORF">CUNI_LOCUS6216</name>
</gene>
<dbReference type="InterPro" id="IPR002401">
    <property type="entry name" value="Cyt_P450_E_grp-I"/>
</dbReference>
<dbReference type="SUPFAM" id="SSF48264">
    <property type="entry name" value="Cytochrome P450"/>
    <property type="match status" value="1"/>
</dbReference>
<feature type="binding site" description="axial binding residue" evidence="7">
    <location>
        <position position="443"/>
    </location>
    <ligand>
        <name>heme</name>
        <dbReference type="ChEBI" id="CHEBI:30413"/>
    </ligand>
    <ligandPart>
        <name>Fe</name>
        <dbReference type="ChEBI" id="CHEBI:18248"/>
    </ligandPart>
</feature>
<keyword evidence="3 7" id="KW-0479">Metal-binding</keyword>
<protein>
    <recommendedName>
        <fullName evidence="12">Cytochrome P450</fullName>
    </recommendedName>
</protein>
<evidence type="ECO:0000313" key="10">
    <source>
        <dbReference type="EMBL" id="CAG5120658.1"/>
    </source>
</evidence>
<sequence>MAAEYLTQYPLLFLALTLAAVLLIKRWLHNPGNIPPFPARPYPIVGHLPLLKKTPRETIAKWAEQTGDMFSLYMGTSLVVVLNSYDVLKDALVRQAEHFTERPPSFIGRISKEGDKGILSNSGPEWKEQRATTITLLRNFGMGKNTLAESIQGEISAYLKEISSFNGKPTDVRTLTNASVSNVICSIIIGKRFDYNDPFFINFMHIFNEQIRLLAGTSTLNWFHWLRFLPGDFFNAKKIQKNQQALVSYFSDRYISEYSQNLDENNVDNFIAAYLIESKKRQKSGTPTTLDGINLRRVIANLFIAGSETTSTTMLWFMVYMLRHPDVQQKIYKEIEEVVGTEKPPTMNDKSKLNYLNAAIMETQRSASIVPFSLVHMCTADTTVLGYFIPKGTVIFPNLDAVLLDKKTWGDPLNFRPERFLDAEGNLVIPEQFVPFSLGRRVCLGESLAKMELFLFLSALIQKFEFLPADPNNLPTCKSVFGVTSAPLPFQIRFVERKA</sequence>
<dbReference type="PANTHER" id="PTHR24300">
    <property type="entry name" value="CYTOCHROME P450 508A4-RELATED"/>
    <property type="match status" value="1"/>
</dbReference>
<accession>A0A8S3YWP8</accession>
<name>A0A8S3YWP8_9EUPU</name>
<dbReference type="Pfam" id="PF00067">
    <property type="entry name" value="p450"/>
    <property type="match status" value="1"/>
</dbReference>
<dbReference type="PRINTS" id="PR00463">
    <property type="entry name" value="EP450I"/>
</dbReference>
<evidence type="ECO:0000256" key="7">
    <source>
        <dbReference type="PIRSR" id="PIRSR602401-1"/>
    </source>
</evidence>
<comment type="caution">
    <text evidence="10">The sequence shown here is derived from an EMBL/GenBank/DDBJ whole genome shotgun (WGS) entry which is preliminary data.</text>
</comment>
<evidence type="ECO:0000256" key="4">
    <source>
        <dbReference type="ARBA" id="ARBA00023002"/>
    </source>
</evidence>
<dbReference type="GO" id="GO:0008395">
    <property type="term" value="F:steroid hydroxylase activity"/>
    <property type="evidence" value="ECO:0007669"/>
    <property type="project" value="TreeGrafter"/>
</dbReference>
<dbReference type="GO" id="GO:0005737">
    <property type="term" value="C:cytoplasm"/>
    <property type="evidence" value="ECO:0007669"/>
    <property type="project" value="TreeGrafter"/>
</dbReference>
<dbReference type="GO" id="GO:0005506">
    <property type="term" value="F:iron ion binding"/>
    <property type="evidence" value="ECO:0007669"/>
    <property type="project" value="InterPro"/>
</dbReference>
<dbReference type="PROSITE" id="PS00086">
    <property type="entry name" value="CYTOCHROME_P450"/>
    <property type="match status" value="1"/>
</dbReference>
<keyword evidence="9" id="KW-1133">Transmembrane helix</keyword>
<keyword evidence="9" id="KW-0812">Transmembrane</keyword>
<reference evidence="10" key="1">
    <citation type="submission" date="2021-04" db="EMBL/GenBank/DDBJ databases">
        <authorList>
            <consortium name="Molecular Ecology Group"/>
        </authorList>
    </citation>
    <scope>NUCLEOTIDE SEQUENCE</scope>
</reference>
<evidence type="ECO:0000256" key="1">
    <source>
        <dbReference type="ARBA" id="ARBA00001971"/>
    </source>
</evidence>
<keyword evidence="4 8" id="KW-0560">Oxidoreductase</keyword>
<dbReference type="Proteomes" id="UP000678393">
    <property type="component" value="Unassembled WGS sequence"/>
</dbReference>
<evidence type="ECO:0000256" key="6">
    <source>
        <dbReference type="ARBA" id="ARBA00023033"/>
    </source>
</evidence>
<dbReference type="InterPro" id="IPR050182">
    <property type="entry name" value="Cytochrome_P450_fam2"/>
</dbReference>
<dbReference type="AlphaFoldDB" id="A0A8S3YWP8"/>
<feature type="transmembrane region" description="Helical" evidence="9">
    <location>
        <begin position="6"/>
        <end position="24"/>
    </location>
</feature>
<dbReference type="GO" id="GO:0006805">
    <property type="term" value="P:xenobiotic metabolic process"/>
    <property type="evidence" value="ECO:0007669"/>
    <property type="project" value="TreeGrafter"/>
</dbReference>
<dbReference type="OrthoDB" id="6081913at2759"/>
<evidence type="ECO:0000256" key="8">
    <source>
        <dbReference type="RuleBase" id="RU000461"/>
    </source>
</evidence>
<dbReference type="GO" id="GO:0006082">
    <property type="term" value="P:organic acid metabolic process"/>
    <property type="evidence" value="ECO:0007669"/>
    <property type="project" value="TreeGrafter"/>
</dbReference>
<organism evidence="10 11">
    <name type="scientific">Candidula unifasciata</name>
    <dbReference type="NCBI Taxonomy" id="100452"/>
    <lineage>
        <taxon>Eukaryota</taxon>
        <taxon>Metazoa</taxon>
        <taxon>Spiralia</taxon>
        <taxon>Lophotrochozoa</taxon>
        <taxon>Mollusca</taxon>
        <taxon>Gastropoda</taxon>
        <taxon>Heterobranchia</taxon>
        <taxon>Euthyneura</taxon>
        <taxon>Panpulmonata</taxon>
        <taxon>Eupulmonata</taxon>
        <taxon>Stylommatophora</taxon>
        <taxon>Helicina</taxon>
        <taxon>Helicoidea</taxon>
        <taxon>Geomitridae</taxon>
        <taxon>Candidula</taxon>
    </lineage>
</organism>
<evidence type="ECO:0008006" key="12">
    <source>
        <dbReference type="Google" id="ProtNLM"/>
    </source>
</evidence>
<evidence type="ECO:0000256" key="3">
    <source>
        <dbReference type="ARBA" id="ARBA00022723"/>
    </source>
</evidence>
<evidence type="ECO:0000256" key="2">
    <source>
        <dbReference type="ARBA" id="ARBA00010617"/>
    </source>
</evidence>
<dbReference type="InterPro" id="IPR017972">
    <property type="entry name" value="Cyt_P450_CS"/>
</dbReference>
<dbReference type="InterPro" id="IPR036396">
    <property type="entry name" value="Cyt_P450_sf"/>
</dbReference>
<dbReference type="PANTHER" id="PTHR24300:SF403">
    <property type="entry name" value="CYTOCHROME P450 306A1"/>
    <property type="match status" value="1"/>
</dbReference>
<evidence type="ECO:0000256" key="9">
    <source>
        <dbReference type="SAM" id="Phobius"/>
    </source>
</evidence>
<keyword evidence="5 7" id="KW-0408">Iron</keyword>
<keyword evidence="7 8" id="KW-0349">Heme</keyword>
<dbReference type="InterPro" id="IPR001128">
    <property type="entry name" value="Cyt_P450"/>
</dbReference>
<dbReference type="EMBL" id="CAJHNH020000945">
    <property type="protein sequence ID" value="CAG5120658.1"/>
    <property type="molecule type" value="Genomic_DNA"/>
</dbReference>
<comment type="similarity">
    <text evidence="2 8">Belongs to the cytochrome P450 family.</text>
</comment>
<comment type="cofactor">
    <cofactor evidence="1 7">
        <name>heme</name>
        <dbReference type="ChEBI" id="CHEBI:30413"/>
    </cofactor>
</comment>
<keyword evidence="9" id="KW-0472">Membrane</keyword>
<dbReference type="GO" id="GO:0020037">
    <property type="term" value="F:heme binding"/>
    <property type="evidence" value="ECO:0007669"/>
    <property type="project" value="InterPro"/>
</dbReference>
<dbReference type="PRINTS" id="PR00385">
    <property type="entry name" value="P450"/>
</dbReference>